<accession>A0A6M1RS77</accession>
<evidence type="ECO:0000313" key="1">
    <source>
        <dbReference type="EMBL" id="NGO64212.1"/>
    </source>
</evidence>
<organism evidence="1 2">
    <name type="scientific">Rhizobium daejeonense</name>
    <dbReference type="NCBI Taxonomy" id="240521"/>
    <lineage>
        <taxon>Bacteria</taxon>
        <taxon>Pseudomonadati</taxon>
        <taxon>Pseudomonadota</taxon>
        <taxon>Alphaproteobacteria</taxon>
        <taxon>Hyphomicrobiales</taxon>
        <taxon>Rhizobiaceae</taxon>
        <taxon>Rhizobium/Agrobacterium group</taxon>
        <taxon>Rhizobium</taxon>
    </lineage>
</organism>
<protein>
    <submittedName>
        <fullName evidence="1">Uncharacterized protein</fullName>
    </submittedName>
</protein>
<reference evidence="1 2" key="1">
    <citation type="submission" date="2020-02" db="EMBL/GenBank/DDBJ databases">
        <title>Genome sequence of the type strain CCBAU10050 of Rhizobium daejeonense.</title>
        <authorList>
            <person name="Gao J."/>
            <person name="Sun J."/>
        </authorList>
    </citation>
    <scope>NUCLEOTIDE SEQUENCE [LARGE SCALE GENOMIC DNA]</scope>
    <source>
        <strain evidence="1 2">CCBAU10050</strain>
    </source>
</reference>
<comment type="caution">
    <text evidence="1">The sequence shown here is derived from an EMBL/GenBank/DDBJ whole genome shotgun (WGS) entry which is preliminary data.</text>
</comment>
<dbReference type="AlphaFoldDB" id="A0A6M1RS77"/>
<dbReference type="EMBL" id="JAAKZH010000003">
    <property type="protein sequence ID" value="NGO64212.1"/>
    <property type="molecule type" value="Genomic_DNA"/>
</dbReference>
<gene>
    <name evidence="1" type="ORF">G6N76_11035</name>
</gene>
<dbReference type="Proteomes" id="UP000477849">
    <property type="component" value="Unassembled WGS sequence"/>
</dbReference>
<keyword evidence="2" id="KW-1185">Reference proteome</keyword>
<name>A0A6M1RS77_9HYPH</name>
<evidence type="ECO:0000313" key="2">
    <source>
        <dbReference type="Proteomes" id="UP000477849"/>
    </source>
</evidence>
<sequence length="395" mass="44773">MRKIVEAVERVINPFDRWLTTSPIPRIAAVVVGTLTVFQLWIDLDAKREERTERVETQIERAWERLYRRQSGDTGKGYALNLLLKSDTPPNDIFLGCKTIGEPLPNGEYCEHNPIISGVDFPPNFNRLTLEAVQGFRDYGTHTNINPLIYQINFQGISIKYSKFNNHNIGNNFMMGSYIEFSQITNSNINSDASINNSDVRNSVIGAMEFGYIADSNLSGSSISIPYNWDPRFTEETLNRQFHNGNWAWADDPPRFLINPGAGFMSWADPARIGVNLCDPTVGAAGGQDPAYEHTNREYVPLYDFIRDFEIGPVVDMEVQPPEVEYFNYFGSPFVPTGSNVHGCALISAEDARKKWPDRYETTSDLRKIAKHLEAVLDIDTFKRAYDPRKSPLNP</sequence>
<proteinExistence type="predicted"/>
<dbReference type="RefSeq" id="WP_163905240.1">
    <property type="nucleotide sequence ID" value="NZ_CP048427.1"/>
</dbReference>